<organism evidence="1 2">
    <name type="scientific">Rotaria sordida</name>
    <dbReference type="NCBI Taxonomy" id="392033"/>
    <lineage>
        <taxon>Eukaryota</taxon>
        <taxon>Metazoa</taxon>
        <taxon>Spiralia</taxon>
        <taxon>Gnathifera</taxon>
        <taxon>Rotifera</taxon>
        <taxon>Eurotatoria</taxon>
        <taxon>Bdelloidea</taxon>
        <taxon>Philodinida</taxon>
        <taxon>Philodinidae</taxon>
        <taxon>Rotaria</taxon>
    </lineage>
</organism>
<evidence type="ECO:0000313" key="1">
    <source>
        <dbReference type="EMBL" id="CAF4067245.1"/>
    </source>
</evidence>
<comment type="caution">
    <text evidence="1">The sequence shown here is derived from an EMBL/GenBank/DDBJ whole genome shotgun (WGS) entry which is preliminary data.</text>
</comment>
<feature type="non-terminal residue" evidence="1">
    <location>
        <position position="1"/>
    </location>
</feature>
<gene>
    <name evidence="1" type="ORF">FNK824_LOCUS29602</name>
</gene>
<evidence type="ECO:0000313" key="2">
    <source>
        <dbReference type="Proteomes" id="UP000663874"/>
    </source>
</evidence>
<name>A0A819SRM5_9BILA</name>
<proteinExistence type="predicted"/>
<protein>
    <submittedName>
        <fullName evidence="1">Uncharacterized protein</fullName>
    </submittedName>
</protein>
<accession>A0A819SRM5</accession>
<sequence length="37" mass="4090">RLNDYNLQISRPVAQVLVAAEVIKESQLTLLASILPL</sequence>
<dbReference type="Proteomes" id="UP000663874">
    <property type="component" value="Unassembled WGS sequence"/>
</dbReference>
<reference evidence="1" key="1">
    <citation type="submission" date="2021-02" db="EMBL/GenBank/DDBJ databases">
        <authorList>
            <person name="Nowell W R."/>
        </authorList>
    </citation>
    <scope>NUCLEOTIDE SEQUENCE</scope>
</reference>
<dbReference type="AlphaFoldDB" id="A0A819SRM5"/>
<dbReference type="EMBL" id="CAJOBE010008693">
    <property type="protein sequence ID" value="CAF4067245.1"/>
    <property type="molecule type" value="Genomic_DNA"/>
</dbReference>